<evidence type="ECO:0000256" key="1">
    <source>
        <dbReference type="SAM" id="Phobius"/>
    </source>
</evidence>
<evidence type="ECO:0000313" key="3">
    <source>
        <dbReference type="Proteomes" id="UP000316238"/>
    </source>
</evidence>
<accession>A0A521FZN5</accession>
<dbReference type="Proteomes" id="UP000316238">
    <property type="component" value="Unassembled WGS sequence"/>
</dbReference>
<keyword evidence="3" id="KW-1185">Reference proteome</keyword>
<dbReference type="PROSITE" id="PS51257">
    <property type="entry name" value="PROKAR_LIPOPROTEIN"/>
    <property type="match status" value="1"/>
</dbReference>
<feature type="transmembrane region" description="Helical" evidence="1">
    <location>
        <begin position="12"/>
        <end position="30"/>
    </location>
</feature>
<organism evidence="2 3">
    <name type="scientific">Candidatus Electronema aureum</name>
    <dbReference type="NCBI Taxonomy" id="2005002"/>
    <lineage>
        <taxon>Bacteria</taxon>
        <taxon>Pseudomonadati</taxon>
        <taxon>Thermodesulfobacteriota</taxon>
        <taxon>Desulfobulbia</taxon>
        <taxon>Desulfobulbales</taxon>
        <taxon>Desulfobulbaceae</taxon>
        <taxon>Candidatus Electronema</taxon>
    </lineage>
</organism>
<sequence length="121" mass="13848">MLMKISASDKIWLLNLLICLLYFFVLLASGCRWVDGPLAFVHGCHNYGIDWNRIHGSNWLYCYFSVPALCSLLDVENSLLLLHLCQYIYSLYKKADCTLSKEQAAYIGVKSEYLPVLIYGV</sequence>
<keyword evidence="1" id="KW-0472">Membrane</keyword>
<dbReference type="EMBL" id="NQJD01000034">
    <property type="protein sequence ID" value="TAA74226.1"/>
    <property type="molecule type" value="Genomic_DNA"/>
</dbReference>
<reference evidence="2" key="1">
    <citation type="submission" date="2017-07" db="EMBL/GenBank/DDBJ databases">
        <title>The cable genome - Insights into the physiology and evolution of filamentous bacteria capable of sulfide oxidation via long distance electron transfer.</title>
        <authorList>
            <person name="Thorup C."/>
            <person name="Bjerg J.T."/>
            <person name="Schreiber L."/>
            <person name="Nielsen L.P."/>
            <person name="Kjeldsen K.U."/>
            <person name="Boesen T."/>
            <person name="Boggild A."/>
            <person name="Meysman F."/>
            <person name="Geelhoed J."/>
            <person name="Schramm A."/>
        </authorList>
    </citation>
    <scope>NUCLEOTIDE SEQUENCE [LARGE SCALE GENOMIC DNA]</scope>
    <source>
        <strain evidence="2">GS</strain>
    </source>
</reference>
<comment type="caution">
    <text evidence="2">The sequence shown here is derived from an EMBL/GenBank/DDBJ whole genome shotgun (WGS) entry which is preliminary data.</text>
</comment>
<gene>
    <name evidence="2" type="ORF">CDV28_1347</name>
</gene>
<keyword evidence="1" id="KW-1133">Transmembrane helix</keyword>
<protein>
    <submittedName>
        <fullName evidence="2">Uncharacterized protein</fullName>
    </submittedName>
</protein>
<dbReference type="AlphaFoldDB" id="A0A521FZN5"/>
<name>A0A521FZN5_9BACT</name>
<proteinExistence type="predicted"/>
<keyword evidence="1" id="KW-0812">Transmembrane</keyword>
<evidence type="ECO:0000313" key="2">
    <source>
        <dbReference type="EMBL" id="TAA74226.1"/>
    </source>
</evidence>